<evidence type="ECO:0000313" key="4">
    <source>
        <dbReference type="EMBL" id="KIL61589.1"/>
    </source>
</evidence>
<dbReference type="OrthoDB" id="354304at2759"/>
<protein>
    <recommendedName>
        <fullName evidence="6">Phosphoglycerate mutase-like protein</fullName>
    </recommendedName>
</protein>
<feature type="active site" description="Proton donor/acceptor" evidence="2">
    <location>
        <position position="85"/>
    </location>
</feature>
<organism evidence="4 5">
    <name type="scientific">Amanita muscaria (strain Koide BX008)</name>
    <dbReference type="NCBI Taxonomy" id="946122"/>
    <lineage>
        <taxon>Eukaryota</taxon>
        <taxon>Fungi</taxon>
        <taxon>Dikarya</taxon>
        <taxon>Basidiomycota</taxon>
        <taxon>Agaricomycotina</taxon>
        <taxon>Agaricomycetes</taxon>
        <taxon>Agaricomycetidae</taxon>
        <taxon>Agaricales</taxon>
        <taxon>Pluteineae</taxon>
        <taxon>Amanitaceae</taxon>
        <taxon>Amanita</taxon>
    </lineage>
</organism>
<feature type="active site" description="Tele-phosphohistidine intermediate" evidence="2">
    <location>
        <position position="9"/>
    </location>
</feature>
<dbReference type="SMART" id="SM00855">
    <property type="entry name" value="PGAM"/>
    <property type="match status" value="1"/>
</dbReference>
<name>A0A0C2T4W9_AMAMK</name>
<evidence type="ECO:0000256" key="2">
    <source>
        <dbReference type="PIRSR" id="PIRSR613078-1"/>
    </source>
</evidence>
<dbReference type="AlphaFoldDB" id="A0A0C2T4W9"/>
<dbReference type="SUPFAM" id="SSF53254">
    <property type="entry name" value="Phosphoglycerate mutase-like"/>
    <property type="match status" value="1"/>
</dbReference>
<dbReference type="Pfam" id="PF00300">
    <property type="entry name" value="His_Phos_1"/>
    <property type="match status" value="1"/>
</dbReference>
<sequence length="281" mass="30567">MFTITFIRHGESEDNLKNIWAGWKDAPLSDLGVKQAKALGASFSSTPVSIIYSSPLKRAYSTALAVQQHQPLPHPLLISNPDLREQHFGIAEGRKWTEDSPAIDAAAASPDPESAVEKVINELAAQGIFPVIPTTKNKFPDGESLDDLARRAERGLKECVLNHLSEYFQPSDGISSTDDYHVAVASHGLCISELVAALVKLDPLADQTKSYRGLLNTAWTRAVIGIRDGFRGTFSVSSPPPLEVKIIHFNDIEHLKGLDTTGPIQLEGARQYFAGNTSISN</sequence>
<evidence type="ECO:0008006" key="6">
    <source>
        <dbReference type="Google" id="ProtNLM"/>
    </source>
</evidence>
<accession>A0A0C2T4W9</accession>
<dbReference type="InterPro" id="IPR051695">
    <property type="entry name" value="Phosphoglycerate_Mutase"/>
</dbReference>
<keyword evidence="5" id="KW-1185">Reference proteome</keyword>
<dbReference type="InParanoid" id="A0A0C2T4W9"/>
<proteinExistence type="predicted"/>
<dbReference type="STRING" id="946122.A0A0C2T4W9"/>
<feature type="binding site" evidence="3">
    <location>
        <begin position="8"/>
        <end position="15"/>
    </location>
    <ligand>
        <name>substrate</name>
    </ligand>
</feature>
<dbReference type="GO" id="GO:0004331">
    <property type="term" value="F:fructose-2,6-bisphosphate 2-phosphatase activity"/>
    <property type="evidence" value="ECO:0007669"/>
    <property type="project" value="TreeGrafter"/>
</dbReference>
<dbReference type="FunCoup" id="A0A0C2T4W9">
    <property type="interactions" value="310"/>
</dbReference>
<dbReference type="PANTHER" id="PTHR46517:SF1">
    <property type="entry name" value="FRUCTOSE-2,6-BISPHOSPHATASE TIGAR"/>
    <property type="match status" value="1"/>
</dbReference>
<dbReference type="GO" id="GO:0005829">
    <property type="term" value="C:cytosol"/>
    <property type="evidence" value="ECO:0007669"/>
    <property type="project" value="TreeGrafter"/>
</dbReference>
<dbReference type="HOGENOM" id="CLU_033323_0_1_1"/>
<feature type="binding site" evidence="3">
    <location>
        <position position="58"/>
    </location>
    <ligand>
        <name>substrate</name>
    </ligand>
</feature>
<dbReference type="CDD" id="cd07067">
    <property type="entry name" value="HP_PGM_like"/>
    <property type="match status" value="1"/>
</dbReference>
<dbReference type="Proteomes" id="UP000054549">
    <property type="component" value="Unassembled WGS sequence"/>
</dbReference>
<evidence type="ECO:0000256" key="3">
    <source>
        <dbReference type="PIRSR" id="PIRSR613078-2"/>
    </source>
</evidence>
<dbReference type="InterPro" id="IPR013078">
    <property type="entry name" value="His_Pase_superF_clade-1"/>
</dbReference>
<dbReference type="PANTHER" id="PTHR46517">
    <property type="entry name" value="FRUCTOSE-2,6-BISPHOSPHATASE TIGAR"/>
    <property type="match status" value="1"/>
</dbReference>
<evidence type="ECO:0000256" key="1">
    <source>
        <dbReference type="ARBA" id="ARBA00022801"/>
    </source>
</evidence>
<dbReference type="Gene3D" id="3.40.50.1240">
    <property type="entry name" value="Phosphoglycerate mutase-like"/>
    <property type="match status" value="1"/>
</dbReference>
<evidence type="ECO:0000313" key="5">
    <source>
        <dbReference type="Proteomes" id="UP000054549"/>
    </source>
</evidence>
<gene>
    <name evidence="4" type="ORF">M378DRAFT_109218</name>
</gene>
<reference evidence="4 5" key="1">
    <citation type="submission" date="2014-04" db="EMBL/GenBank/DDBJ databases">
        <title>Evolutionary Origins and Diversification of the Mycorrhizal Mutualists.</title>
        <authorList>
            <consortium name="DOE Joint Genome Institute"/>
            <consortium name="Mycorrhizal Genomics Consortium"/>
            <person name="Kohler A."/>
            <person name="Kuo A."/>
            <person name="Nagy L.G."/>
            <person name="Floudas D."/>
            <person name="Copeland A."/>
            <person name="Barry K.W."/>
            <person name="Cichocki N."/>
            <person name="Veneault-Fourrey C."/>
            <person name="LaButti K."/>
            <person name="Lindquist E.A."/>
            <person name="Lipzen A."/>
            <person name="Lundell T."/>
            <person name="Morin E."/>
            <person name="Murat C."/>
            <person name="Riley R."/>
            <person name="Ohm R."/>
            <person name="Sun H."/>
            <person name="Tunlid A."/>
            <person name="Henrissat B."/>
            <person name="Grigoriev I.V."/>
            <person name="Hibbett D.S."/>
            <person name="Martin F."/>
        </authorList>
    </citation>
    <scope>NUCLEOTIDE SEQUENCE [LARGE SCALE GENOMIC DNA]</scope>
    <source>
        <strain evidence="4 5">Koide BX008</strain>
    </source>
</reference>
<dbReference type="GO" id="GO:0045820">
    <property type="term" value="P:negative regulation of glycolytic process"/>
    <property type="evidence" value="ECO:0007669"/>
    <property type="project" value="TreeGrafter"/>
</dbReference>
<dbReference type="GO" id="GO:0043456">
    <property type="term" value="P:regulation of pentose-phosphate shunt"/>
    <property type="evidence" value="ECO:0007669"/>
    <property type="project" value="TreeGrafter"/>
</dbReference>
<keyword evidence="1" id="KW-0378">Hydrolase</keyword>
<dbReference type="EMBL" id="KN818282">
    <property type="protein sequence ID" value="KIL61589.1"/>
    <property type="molecule type" value="Genomic_DNA"/>
</dbReference>
<dbReference type="InterPro" id="IPR029033">
    <property type="entry name" value="His_PPase_superfam"/>
</dbReference>